<dbReference type="EMBL" id="LXQA011343471">
    <property type="protein sequence ID" value="MCI93965.1"/>
    <property type="molecule type" value="Genomic_DNA"/>
</dbReference>
<keyword evidence="3" id="KW-1185">Reference proteome</keyword>
<evidence type="ECO:0000313" key="2">
    <source>
        <dbReference type="EMBL" id="MCI93965.1"/>
    </source>
</evidence>
<feature type="non-terminal residue" evidence="2">
    <location>
        <position position="46"/>
    </location>
</feature>
<name>A0A392W4X9_9FABA</name>
<dbReference type="AlphaFoldDB" id="A0A392W4X9"/>
<comment type="caution">
    <text evidence="2">The sequence shown here is derived from an EMBL/GenBank/DDBJ whole genome shotgun (WGS) entry which is preliminary data.</text>
</comment>
<protein>
    <submittedName>
        <fullName evidence="2">Uncharacterized protein</fullName>
    </submittedName>
</protein>
<feature type="compositionally biased region" description="Basic and acidic residues" evidence="1">
    <location>
        <begin position="25"/>
        <end position="40"/>
    </location>
</feature>
<organism evidence="2 3">
    <name type="scientific">Trifolium medium</name>
    <dbReference type="NCBI Taxonomy" id="97028"/>
    <lineage>
        <taxon>Eukaryota</taxon>
        <taxon>Viridiplantae</taxon>
        <taxon>Streptophyta</taxon>
        <taxon>Embryophyta</taxon>
        <taxon>Tracheophyta</taxon>
        <taxon>Spermatophyta</taxon>
        <taxon>Magnoliopsida</taxon>
        <taxon>eudicotyledons</taxon>
        <taxon>Gunneridae</taxon>
        <taxon>Pentapetalae</taxon>
        <taxon>rosids</taxon>
        <taxon>fabids</taxon>
        <taxon>Fabales</taxon>
        <taxon>Fabaceae</taxon>
        <taxon>Papilionoideae</taxon>
        <taxon>50 kb inversion clade</taxon>
        <taxon>NPAAA clade</taxon>
        <taxon>Hologalegina</taxon>
        <taxon>IRL clade</taxon>
        <taxon>Trifolieae</taxon>
        <taxon>Trifolium</taxon>
    </lineage>
</organism>
<reference evidence="2 3" key="1">
    <citation type="journal article" date="2018" name="Front. Plant Sci.">
        <title>Red Clover (Trifolium pratense) and Zigzag Clover (T. medium) - A Picture of Genomic Similarities and Differences.</title>
        <authorList>
            <person name="Dluhosova J."/>
            <person name="Istvanek J."/>
            <person name="Nedelnik J."/>
            <person name="Repkova J."/>
        </authorList>
    </citation>
    <scope>NUCLEOTIDE SEQUENCE [LARGE SCALE GENOMIC DNA]</scope>
    <source>
        <strain evidence="3">cv. 10/8</strain>
        <tissue evidence="2">Leaf</tissue>
    </source>
</reference>
<sequence length="46" mass="5070">MYNNGPILGGPDIPQDVQHWSHSGNHQEEGDGKPALSEHPKRNHST</sequence>
<evidence type="ECO:0000256" key="1">
    <source>
        <dbReference type="SAM" id="MobiDB-lite"/>
    </source>
</evidence>
<accession>A0A392W4X9</accession>
<feature type="region of interest" description="Disordered" evidence="1">
    <location>
        <begin position="1"/>
        <end position="46"/>
    </location>
</feature>
<proteinExistence type="predicted"/>
<dbReference type="Proteomes" id="UP000265520">
    <property type="component" value="Unassembled WGS sequence"/>
</dbReference>
<evidence type="ECO:0000313" key="3">
    <source>
        <dbReference type="Proteomes" id="UP000265520"/>
    </source>
</evidence>